<dbReference type="PANTHER" id="PTHR24323:SF7">
    <property type="entry name" value="HOMEOBOX DOMAIN-CONTAINING PROTEIN"/>
    <property type="match status" value="1"/>
</dbReference>
<dbReference type="AlphaFoldDB" id="A0A9P8WJ01"/>
<feature type="region of interest" description="Disordered" evidence="7">
    <location>
        <begin position="550"/>
        <end position="570"/>
    </location>
</feature>
<dbReference type="Gene3D" id="1.10.10.60">
    <property type="entry name" value="Homeodomain-like"/>
    <property type="match status" value="1"/>
</dbReference>
<dbReference type="InterPro" id="IPR001356">
    <property type="entry name" value="HD"/>
</dbReference>
<dbReference type="InterPro" id="IPR017970">
    <property type="entry name" value="Homeobox_CS"/>
</dbReference>
<dbReference type="PROSITE" id="PS00027">
    <property type="entry name" value="HOMEOBOX_1"/>
    <property type="match status" value="1"/>
</dbReference>
<comment type="subcellular location">
    <subcellularLocation>
        <location evidence="1 5 6">Nucleus</location>
    </subcellularLocation>
</comment>
<dbReference type="SUPFAM" id="SSF46689">
    <property type="entry name" value="Homeodomain-like"/>
    <property type="match status" value="1"/>
</dbReference>
<feature type="compositionally biased region" description="Pro residues" evidence="7">
    <location>
        <begin position="487"/>
        <end position="497"/>
    </location>
</feature>
<dbReference type="SMART" id="SM00389">
    <property type="entry name" value="HOX"/>
    <property type="match status" value="1"/>
</dbReference>
<dbReference type="GO" id="GO:0000976">
    <property type="term" value="F:transcription cis-regulatory region binding"/>
    <property type="evidence" value="ECO:0007669"/>
    <property type="project" value="TreeGrafter"/>
</dbReference>
<dbReference type="InterPro" id="IPR009057">
    <property type="entry name" value="Homeodomain-like_sf"/>
</dbReference>
<sequence>MANNNPNASFPPPSHARGQLPPYPAVQHDASFTSQTLPPLADAAPNPPQTEKHPKGKRKRTAAKDKMILEEAYSNNPKPDKQARLEIVQRVSLNEKEVQIWFQNRRQNDRRKSRPLSAQEIAALRYGGVHGIPSDPIANATPTRTERPFPDPDPAGSRAPDLRAASPRLLDQTPSIMRSHPDLVACTPISANQDGVPRPLVDVTPKHEDPSPSQETQDASRSLSSSMSSSVGWLSNRWNLGSSFSTPSTIGRGGDDSLKFEPYPPSSCSSEPSQPPSSQSQSKVRLSLSLEGKAELVSNQASPTRNIPPRPSSTVPTLPQVRQRSLQRSHSALPAITLPPISALTNSLPPRLMRGRSRDVHAWESCADAENRDELTAQAEHESNGSAIAAISLLRSTSGVLQPSGNKRNAPISKPQRPHQAKKVKLDRGGSTIGRVEIDLEEPEKLEKPYEKVKVSMLVSPSGDSDKENWSPDEDGNAADIHRRRPLPPAPPKPPSLNPRRLGRALQESKGPNFPNLGNRVNTAPARHRNVVKEGVEIFEDAFKKPAHPREDDVERFMRGGDVSPSKKPDMDCVAGLLSLSQGAWR</sequence>
<dbReference type="InterPro" id="IPR051775">
    <property type="entry name" value="Homeobox_domain"/>
</dbReference>
<dbReference type="OrthoDB" id="6159439at2759"/>
<keyword evidence="2 5" id="KW-0238">DNA-binding</keyword>
<evidence type="ECO:0000256" key="7">
    <source>
        <dbReference type="SAM" id="MobiDB-lite"/>
    </source>
</evidence>
<evidence type="ECO:0000256" key="6">
    <source>
        <dbReference type="RuleBase" id="RU000682"/>
    </source>
</evidence>
<proteinExistence type="predicted"/>
<feature type="DNA-binding region" description="Homeobox" evidence="5">
    <location>
        <begin position="54"/>
        <end position="113"/>
    </location>
</feature>
<dbReference type="CDD" id="cd00086">
    <property type="entry name" value="homeodomain"/>
    <property type="match status" value="1"/>
</dbReference>
<evidence type="ECO:0000256" key="4">
    <source>
        <dbReference type="ARBA" id="ARBA00023242"/>
    </source>
</evidence>
<evidence type="ECO:0000256" key="5">
    <source>
        <dbReference type="PROSITE-ProRule" id="PRU00108"/>
    </source>
</evidence>
<evidence type="ECO:0000313" key="9">
    <source>
        <dbReference type="EMBL" id="KAH6898822.1"/>
    </source>
</evidence>
<keyword evidence="10" id="KW-1185">Reference proteome</keyword>
<feature type="region of interest" description="Disordered" evidence="7">
    <location>
        <begin position="460"/>
        <end position="501"/>
    </location>
</feature>
<evidence type="ECO:0000313" key="10">
    <source>
        <dbReference type="Proteomes" id="UP000777438"/>
    </source>
</evidence>
<keyword evidence="3 5" id="KW-0371">Homeobox</keyword>
<feature type="region of interest" description="Disordered" evidence="7">
    <location>
        <begin position="129"/>
        <end position="168"/>
    </location>
</feature>
<evidence type="ECO:0000256" key="1">
    <source>
        <dbReference type="ARBA" id="ARBA00004123"/>
    </source>
</evidence>
<gene>
    <name evidence="9" type="ORF">B0T10DRAFT_473791</name>
</gene>
<feature type="compositionally biased region" description="Low complexity" evidence="7">
    <location>
        <begin position="266"/>
        <end position="282"/>
    </location>
</feature>
<evidence type="ECO:0000256" key="3">
    <source>
        <dbReference type="ARBA" id="ARBA00023155"/>
    </source>
</evidence>
<reference evidence="9 10" key="1">
    <citation type="journal article" date="2021" name="Nat. Commun.">
        <title>Genetic determinants of endophytism in the Arabidopsis root mycobiome.</title>
        <authorList>
            <person name="Mesny F."/>
            <person name="Miyauchi S."/>
            <person name="Thiergart T."/>
            <person name="Pickel B."/>
            <person name="Atanasova L."/>
            <person name="Karlsson M."/>
            <person name="Huettel B."/>
            <person name="Barry K.W."/>
            <person name="Haridas S."/>
            <person name="Chen C."/>
            <person name="Bauer D."/>
            <person name="Andreopoulos W."/>
            <person name="Pangilinan J."/>
            <person name="LaButti K."/>
            <person name="Riley R."/>
            <person name="Lipzen A."/>
            <person name="Clum A."/>
            <person name="Drula E."/>
            <person name="Henrissat B."/>
            <person name="Kohler A."/>
            <person name="Grigoriev I.V."/>
            <person name="Martin F.M."/>
            <person name="Hacquard S."/>
        </authorList>
    </citation>
    <scope>NUCLEOTIDE SEQUENCE [LARGE SCALE GENOMIC DNA]</scope>
    <source>
        <strain evidence="9 10">MPI-CAGE-CH-0241</strain>
    </source>
</reference>
<feature type="compositionally biased region" description="Basic residues" evidence="7">
    <location>
        <begin position="416"/>
        <end position="425"/>
    </location>
</feature>
<name>A0A9P8WJ01_9HYPO</name>
<dbReference type="Proteomes" id="UP000777438">
    <property type="component" value="Unassembled WGS sequence"/>
</dbReference>
<dbReference type="GO" id="GO:0000981">
    <property type="term" value="F:DNA-binding transcription factor activity, RNA polymerase II-specific"/>
    <property type="evidence" value="ECO:0007669"/>
    <property type="project" value="InterPro"/>
</dbReference>
<evidence type="ECO:0000256" key="2">
    <source>
        <dbReference type="ARBA" id="ARBA00023125"/>
    </source>
</evidence>
<evidence type="ECO:0000259" key="8">
    <source>
        <dbReference type="PROSITE" id="PS50071"/>
    </source>
</evidence>
<dbReference type="PANTHER" id="PTHR24323">
    <property type="entry name" value="CEH-10 HOMEODOMAIN-CONTAINING HOMOLOG"/>
    <property type="match status" value="1"/>
</dbReference>
<dbReference type="Pfam" id="PF00046">
    <property type="entry name" value="Homeodomain"/>
    <property type="match status" value="1"/>
</dbReference>
<feature type="region of interest" description="Disordered" evidence="7">
    <location>
        <begin position="187"/>
        <end position="228"/>
    </location>
</feature>
<feature type="region of interest" description="Disordered" evidence="7">
    <location>
        <begin position="1"/>
        <end position="83"/>
    </location>
</feature>
<feature type="region of interest" description="Disordered" evidence="7">
    <location>
        <begin position="399"/>
        <end position="430"/>
    </location>
</feature>
<dbReference type="GO" id="GO:0005634">
    <property type="term" value="C:nucleus"/>
    <property type="evidence" value="ECO:0007669"/>
    <property type="project" value="UniProtKB-SubCell"/>
</dbReference>
<keyword evidence="4 5" id="KW-0539">Nucleus</keyword>
<feature type="domain" description="Homeobox" evidence="8">
    <location>
        <begin position="52"/>
        <end position="112"/>
    </location>
</feature>
<dbReference type="PROSITE" id="PS50071">
    <property type="entry name" value="HOMEOBOX_2"/>
    <property type="match status" value="1"/>
</dbReference>
<dbReference type="EMBL" id="JAGPYM010000002">
    <property type="protein sequence ID" value="KAH6898822.1"/>
    <property type="molecule type" value="Genomic_DNA"/>
</dbReference>
<feature type="region of interest" description="Disordered" evidence="7">
    <location>
        <begin position="242"/>
        <end position="318"/>
    </location>
</feature>
<organism evidence="9 10">
    <name type="scientific">Thelonectria olida</name>
    <dbReference type="NCBI Taxonomy" id="1576542"/>
    <lineage>
        <taxon>Eukaryota</taxon>
        <taxon>Fungi</taxon>
        <taxon>Dikarya</taxon>
        <taxon>Ascomycota</taxon>
        <taxon>Pezizomycotina</taxon>
        <taxon>Sordariomycetes</taxon>
        <taxon>Hypocreomycetidae</taxon>
        <taxon>Hypocreales</taxon>
        <taxon>Nectriaceae</taxon>
        <taxon>Thelonectria</taxon>
    </lineage>
</organism>
<comment type="caution">
    <text evidence="9">The sequence shown here is derived from an EMBL/GenBank/DDBJ whole genome shotgun (WGS) entry which is preliminary data.</text>
</comment>
<protein>
    <recommendedName>
        <fullName evidence="8">Homeobox domain-containing protein</fullName>
    </recommendedName>
</protein>
<accession>A0A9P8WJ01</accession>